<accession>A0A3A1YTE3</accession>
<feature type="transmembrane region" description="Helical" evidence="1">
    <location>
        <begin position="203"/>
        <end position="224"/>
    </location>
</feature>
<sequence>MANINYKVYQNPDLVNKVQPIFDKDVAFFYGDNALIHDVVGVYAVNGLASYHDSENPKELACGVRCLRGTFYHTDSPHFQLKSLCVSSQISFIYLVQMEVLGLSKNDTLRRNATRKAIQLFVLNQELNLNRQLAVKPYTAEEFESILSKFYAGETTFKNLLPKRMDPRDAASDGLYAACAYAYPLVAENNAQADQVLDKMYDYILYLTGISGIFSLYAQLHYIYADKENIHVHPTIWPMHQDDQNMLMLGNLDYLMQSYYIYDSVEKAIPDMLRWKEIRNSKDVDFLDDFHQFALTCEREHFAEKYGQLRVSETFLNFIDQAAGDYQRMLVEFFTTTYAQFCAQPLENAMEVLAAAQQMRNHVLAENNVSLEQYDKMVTKDARTYLSSEENQDFANYTKASKAARPSGARKFFLVCLLIIAFFAFIYAYNNGVF</sequence>
<dbReference type="RefSeq" id="WP_119530486.1">
    <property type="nucleotide sequence ID" value="NZ_JBHSSP010000002.1"/>
</dbReference>
<keyword evidence="1" id="KW-1133">Transmembrane helix</keyword>
<evidence type="ECO:0000313" key="3">
    <source>
        <dbReference type="Proteomes" id="UP000265916"/>
    </source>
</evidence>
<gene>
    <name evidence="2" type="ORF">CKF58_02380</name>
</gene>
<feature type="transmembrane region" description="Helical" evidence="1">
    <location>
        <begin position="412"/>
        <end position="429"/>
    </location>
</feature>
<keyword evidence="1" id="KW-0472">Membrane</keyword>
<dbReference type="OrthoDB" id="9831268at2"/>
<evidence type="ECO:0000313" key="2">
    <source>
        <dbReference type="EMBL" id="RIY39307.1"/>
    </source>
</evidence>
<protein>
    <submittedName>
        <fullName evidence="2">Uncharacterized protein</fullName>
    </submittedName>
</protein>
<keyword evidence="3" id="KW-1185">Reference proteome</keyword>
<proteinExistence type="predicted"/>
<keyword evidence="1" id="KW-0812">Transmembrane</keyword>
<reference evidence="2 3" key="1">
    <citation type="submission" date="2017-08" db="EMBL/GenBank/DDBJ databases">
        <title>Reclassification of Bisgaard taxon 37 and 44.</title>
        <authorList>
            <person name="Christensen H."/>
        </authorList>
    </citation>
    <scope>NUCLEOTIDE SEQUENCE [LARGE SCALE GENOMIC DNA]</scope>
    <source>
        <strain evidence="2 3">111</strain>
    </source>
</reference>
<organism evidence="2 3">
    <name type="scientific">Psittacicella hinzii</name>
    <dbReference type="NCBI Taxonomy" id="2028575"/>
    <lineage>
        <taxon>Bacteria</taxon>
        <taxon>Pseudomonadati</taxon>
        <taxon>Pseudomonadota</taxon>
        <taxon>Gammaproteobacteria</taxon>
        <taxon>Pasteurellales</taxon>
        <taxon>Psittacicellaceae</taxon>
        <taxon>Psittacicella</taxon>
    </lineage>
</organism>
<dbReference type="Proteomes" id="UP000265916">
    <property type="component" value="Unassembled WGS sequence"/>
</dbReference>
<name>A0A3A1YTE3_9GAMM</name>
<evidence type="ECO:0000256" key="1">
    <source>
        <dbReference type="SAM" id="Phobius"/>
    </source>
</evidence>
<dbReference type="AlphaFoldDB" id="A0A3A1YTE3"/>
<dbReference type="EMBL" id="NRJG01000035">
    <property type="protein sequence ID" value="RIY39307.1"/>
    <property type="molecule type" value="Genomic_DNA"/>
</dbReference>
<comment type="caution">
    <text evidence="2">The sequence shown here is derived from an EMBL/GenBank/DDBJ whole genome shotgun (WGS) entry which is preliminary data.</text>
</comment>